<feature type="domain" description="DUF2314" evidence="1">
    <location>
        <begin position="42"/>
        <end position="170"/>
    </location>
</feature>
<reference evidence="3" key="1">
    <citation type="submission" date="2016-11" db="EMBL/GenBank/DDBJ databases">
        <authorList>
            <person name="Varghese N."/>
            <person name="Submissions S."/>
        </authorList>
    </citation>
    <scope>NUCLEOTIDE SEQUENCE [LARGE SCALE GENOMIC DNA]</scope>
    <source>
        <strain evidence="3">DSM 27370</strain>
    </source>
</reference>
<name>A0A1M4Y646_9BACT</name>
<evidence type="ECO:0000313" key="3">
    <source>
        <dbReference type="Proteomes" id="UP000184480"/>
    </source>
</evidence>
<dbReference type="RefSeq" id="WP_062177295.1">
    <property type="nucleotide sequence ID" value="NZ_BBXL01000003.1"/>
</dbReference>
<gene>
    <name evidence="2" type="ORF">SAMN05444362_10386</name>
</gene>
<evidence type="ECO:0000313" key="2">
    <source>
        <dbReference type="EMBL" id="SHF01284.1"/>
    </source>
</evidence>
<dbReference type="OrthoDB" id="884440at2"/>
<dbReference type="EMBL" id="FQUC01000003">
    <property type="protein sequence ID" value="SHF01284.1"/>
    <property type="molecule type" value="Genomic_DNA"/>
</dbReference>
<organism evidence="2 3">
    <name type="scientific">Dysgonomonas macrotermitis</name>
    <dbReference type="NCBI Taxonomy" id="1346286"/>
    <lineage>
        <taxon>Bacteria</taxon>
        <taxon>Pseudomonadati</taxon>
        <taxon>Bacteroidota</taxon>
        <taxon>Bacteroidia</taxon>
        <taxon>Bacteroidales</taxon>
        <taxon>Dysgonomonadaceae</taxon>
        <taxon>Dysgonomonas</taxon>
    </lineage>
</organism>
<dbReference type="AlphaFoldDB" id="A0A1M4Y646"/>
<dbReference type="Proteomes" id="UP000184480">
    <property type="component" value="Unassembled WGS sequence"/>
</dbReference>
<protein>
    <submittedName>
        <fullName evidence="2">Uncharacterized conserved protein YegJ, DUF2314 family</fullName>
    </submittedName>
</protein>
<dbReference type="Pfam" id="PF10077">
    <property type="entry name" value="DUF2314"/>
    <property type="match status" value="1"/>
</dbReference>
<keyword evidence="3" id="KW-1185">Reference proteome</keyword>
<dbReference type="InterPro" id="IPR018756">
    <property type="entry name" value="DUF2314"/>
</dbReference>
<proteinExistence type="predicted"/>
<sequence>MKKTILYLSFFALVGLFTNCNSEKKSYQTNTETGVTNVDRNDKEMNDAISKAQSTFDKFEKAFIDNKKTNKYEDFIVKIGFPTKDGSVEHMWVSDITYDGKRFSGILVNEPVGKMTIKYGDSVNIDQKKLSDWMYTDTNSGDIYGGYTMQVIRKHMSAEEGAAFDEQMGGKFVDQ</sequence>
<evidence type="ECO:0000259" key="1">
    <source>
        <dbReference type="Pfam" id="PF10077"/>
    </source>
</evidence>
<dbReference type="STRING" id="1346286.SAMN05444362_10386"/>
<accession>A0A1M4Y646</accession>